<organism evidence="1 2">
    <name type="scientific">Streptomyces spongiicola</name>
    <dbReference type="NCBI Taxonomy" id="1690221"/>
    <lineage>
        <taxon>Bacteria</taxon>
        <taxon>Bacillati</taxon>
        <taxon>Actinomycetota</taxon>
        <taxon>Actinomycetes</taxon>
        <taxon>Kitasatosporales</taxon>
        <taxon>Streptomycetaceae</taxon>
        <taxon>Streptomyces</taxon>
    </lineage>
</organism>
<dbReference type="EMBL" id="BGZL01000005">
    <property type="protein sequence ID" value="GBQ01038.1"/>
    <property type="molecule type" value="Genomic_DNA"/>
</dbReference>
<accession>A0A388SWL6</accession>
<dbReference type="InterPro" id="IPR046270">
    <property type="entry name" value="DUF6303"/>
</dbReference>
<dbReference type="Pfam" id="PF19820">
    <property type="entry name" value="DUF6303"/>
    <property type="match status" value="1"/>
</dbReference>
<dbReference type="RefSeq" id="WP_116427589.1">
    <property type="nucleotide sequence ID" value="NZ_BGZL01000005.1"/>
</dbReference>
<evidence type="ECO:0000313" key="1">
    <source>
        <dbReference type="EMBL" id="GBQ01038.1"/>
    </source>
</evidence>
<protein>
    <submittedName>
        <fullName evidence="1">Uncharacterized protein</fullName>
    </submittedName>
</protein>
<dbReference type="Proteomes" id="UP000265354">
    <property type="component" value="Unassembled WGS sequence"/>
</dbReference>
<name>A0A388SWL6_9ACTN</name>
<sequence>MSSPEQVRAVLDWTAPGTGGDVGGWCLRIAPSVRELSPVSFVWPPHVTFPPTLMERYDALASLGFAVVEGGAGAWEWHEGTWEDGSVVLMAYTAVRPLTAHDLSAQEAAGVPYA</sequence>
<comment type="caution">
    <text evidence="1">The sequence shown here is derived from an EMBL/GenBank/DDBJ whole genome shotgun (WGS) entry which is preliminary data.</text>
</comment>
<proteinExistence type="predicted"/>
<dbReference type="AlphaFoldDB" id="A0A388SWL6"/>
<gene>
    <name evidence="1" type="ORF">SSP531S_24680</name>
</gene>
<evidence type="ECO:0000313" key="2">
    <source>
        <dbReference type="Proteomes" id="UP000265354"/>
    </source>
</evidence>
<reference evidence="1 2" key="1">
    <citation type="submission" date="2018-07" db="EMBL/GenBank/DDBJ databases">
        <title>Whole Genome Shotgun Sequence of Streptomyces spongiicola strain 531S.</title>
        <authorList>
            <person name="Dohra H."/>
            <person name="Kodani S."/>
        </authorList>
    </citation>
    <scope>NUCLEOTIDE SEQUENCE [LARGE SCALE GENOMIC DNA]</scope>
    <source>
        <strain evidence="1 2">531S</strain>
    </source>
</reference>